<evidence type="ECO:0000256" key="5">
    <source>
        <dbReference type="ARBA" id="ARBA00023136"/>
    </source>
</evidence>
<evidence type="ECO:0000256" key="6">
    <source>
        <dbReference type="SAM" id="Phobius"/>
    </source>
</evidence>
<dbReference type="PANTHER" id="PTHR38459">
    <property type="entry name" value="PROPHAGE BACTOPRENOL-LINKED GLUCOSE TRANSLOCASE HOMOLOG"/>
    <property type="match status" value="1"/>
</dbReference>
<evidence type="ECO:0000256" key="1">
    <source>
        <dbReference type="ARBA" id="ARBA00004141"/>
    </source>
</evidence>
<comment type="subcellular location">
    <subcellularLocation>
        <location evidence="1">Membrane</location>
        <topology evidence="1">Multi-pass membrane protein</topology>
    </subcellularLocation>
</comment>
<feature type="transmembrane region" description="Helical" evidence="6">
    <location>
        <begin position="29"/>
        <end position="51"/>
    </location>
</feature>
<feature type="transmembrane region" description="Helical" evidence="6">
    <location>
        <begin position="95"/>
        <end position="113"/>
    </location>
</feature>
<dbReference type="Proteomes" id="UP000000347">
    <property type="component" value="Chromosome"/>
</dbReference>
<keyword evidence="9" id="KW-1185">Reference proteome</keyword>
<name>D9TI53_CALOO</name>
<dbReference type="EMBL" id="CP002164">
    <property type="protein sequence ID" value="ADL41685.1"/>
    <property type="molecule type" value="Genomic_DNA"/>
</dbReference>
<dbReference type="HOGENOM" id="CLU_083873_4_2_9"/>
<dbReference type="KEGG" id="cob:COB47_0346"/>
<organism evidence="8 9">
    <name type="scientific">Caldicellulosiruptor obsidiansis (strain ATCC BAA-2073 / JCM 16842 / OB47)</name>
    <dbReference type="NCBI Taxonomy" id="608506"/>
    <lineage>
        <taxon>Bacteria</taxon>
        <taxon>Bacillati</taxon>
        <taxon>Bacillota</taxon>
        <taxon>Bacillota incertae sedis</taxon>
        <taxon>Caldicellulosiruptorales</taxon>
        <taxon>Caldicellulosiruptoraceae</taxon>
        <taxon>Caldicellulosiruptor</taxon>
    </lineage>
</organism>
<feature type="transmembrane region" description="Helical" evidence="6">
    <location>
        <begin position="119"/>
        <end position="139"/>
    </location>
</feature>
<dbReference type="STRING" id="608506.COB47_0346"/>
<dbReference type="OrthoDB" id="9812049at2"/>
<reference evidence="8 9" key="1">
    <citation type="journal article" date="2010" name="J. Bacteriol.">
        <title>Complete genome sequence of the cellulolytic thermophile Caldicellulosiruptor obsidiansis OB47T.</title>
        <authorList>
            <person name="Elkins J.G."/>
            <person name="Lochner A."/>
            <person name="Hamilton-Brehm S.D."/>
            <person name="Davenport K.W."/>
            <person name="Podar M."/>
            <person name="Brown S.D."/>
            <person name="Land M.L."/>
            <person name="Hauser L.J."/>
            <person name="Klingeman D.M."/>
            <person name="Raman B."/>
            <person name="Goodwin L.A."/>
            <person name="Tapia R."/>
            <person name="Meincke L.J."/>
            <person name="Detter J.C."/>
            <person name="Bruce D.C."/>
            <person name="Han C.S."/>
            <person name="Palumbo A.V."/>
            <person name="Cottingham R.W."/>
            <person name="Keller M."/>
            <person name="Graham D.E."/>
        </authorList>
    </citation>
    <scope>NUCLEOTIDE SEQUENCE [LARGE SCALE GENOMIC DNA]</scope>
    <source>
        <strain evidence="9">ATCC BAA-2073 / strain OB47</strain>
    </source>
</reference>
<dbReference type="Pfam" id="PF04138">
    <property type="entry name" value="GtrA_DPMS_TM"/>
    <property type="match status" value="1"/>
</dbReference>
<keyword evidence="4 6" id="KW-1133">Transmembrane helix</keyword>
<proteinExistence type="inferred from homology"/>
<dbReference type="PANTHER" id="PTHR38459:SF1">
    <property type="entry name" value="PROPHAGE BACTOPRENOL-LINKED GLUCOSE TRANSLOCASE HOMOLOG"/>
    <property type="match status" value="1"/>
</dbReference>
<dbReference type="AlphaFoldDB" id="D9TI53"/>
<evidence type="ECO:0000256" key="2">
    <source>
        <dbReference type="ARBA" id="ARBA00009399"/>
    </source>
</evidence>
<evidence type="ECO:0000259" key="7">
    <source>
        <dbReference type="Pfam" id="PF04138"/>
    </source>
</evidence>
<gene>
    <name evidence="8" type="ordered locus">COB47_0346</name>
</gene>
<dbReference type="InterPro" id="IPR051401">
    <property type="entry name" value="GtrA_CellWall_Glycosyl"/>
</dbReference>
<sequence>MHKSRSSYKRKLILKIHSKIEKLFELIKFSIVGVINTAIDFAVFFVCYSILHFDSSFSQIFGYTAGMLNSFLMNKRWTFEDRTRGRKVLLKAVKFGFTNIISLLLSIGVLKFSKLYLSSSILIAKILATLCAQGINYILYKFWVFTKAEVNDESV</sequence>
<keyword evidence="3 6" id="KW-0812">Transmembrane</keyword>
<dbReference type="eggNOG" id="COG2246">
    <property type="taxonomic scope" value="Bacteria"/>
</dbReference>
<accession>D9TI53</accession>
<evidence type="ECO:0000256" key="3">
    <source>
        <dbReference type="ARBA" id="ARBA00022692"/>
    </source>
</evidence>
<protein>
    <submittedName>
        <fullName evidence="8">GtrA family protein</fullName>
    </submittedName>
</protein>
<evidence type="ECO:0000256" key="4">
    <source>
        <dbReference type="ARBA" id="ARBA00022989"/>
    </source>
</evidence>
<feature type="domain" description="GtrA/DPMS transmembrane" evidence="7">
    <location>
        <begin position="28"/>
        <end position="145"/>
    </location>
</feature>
<dbReference type="GO" id="GO:0000271">
    <property type="term" value="P:polysaccharide biosynthetic process"/>
    <property type="evidence" value="ECO:0007669"/>
    <property type="project" value="InterPro"/>
</dbReference>
<dbReference type="GO" id="GO:0005886">
    <property type="term" value="C:plasma membrane"/>
    <property type="evidence" value="ECO:0007669"/>
    <property type="project" value="TreeGrafter"/>
</dbReference>
<evidence type="ECO:0000313" key="8">
    <source>
        <dbReference type="EMBL" id="ADL41685.1"/>
    </source>
</evidence>
<keyword evidence="5 6" id="KW-0472">Membrane</keyword>
<feature type="transmembrane region" description="Helical" evidence="6">
    <location>
        <begin position="57"/>
        <end position="74"/>
    </location>
</feature>
<evidence type="ECO:0000313" key="9">
    <source>
        <dbReference type="Proteomes" id="UP000000347"/>
    </source>
</evidence>
<dbReference type="InterPro" id="IPR007267">
    <property type="entry name" value="GtrA_DPMS_TM"/>
</dbReference>
<comment type="similarity">
    <text evidence="2">Belongs to the GtrA family.</text>
</comment>
<dbReference type="RefSeq" id="WP_013289691.1">
    <property type="nucleotide sequence ID" value="NC_014392.1"/>
</dbReference>